<evidence type="ECO:0000256" key="6">
    <source>
        <dbReference type="ARBA" id="ARBA00023136"/>
    </source>
</evidence>
<comment type="similarity">
    <text evidence="2">Belongs to the bacterial sugar transferase family.</text>
</comment>
<protein>
    <submittedName>
        <fullName evidence="10">Exopolysaccharide biosynthesis polyprenyl glycosylphosphotransferase</fullName>
    </submittedName>
</protein>
<feature type="transmembrane region" description="Helical" evidence="8">
    <location>
        <begin position="33"/>
        <end position="54"/>
    </location>
</feature>
<dbReference type="InterPro" id="IPR017475">
    <property type="entry name" value="EPS_sugar_tfrase"/>
</dbReference>
<accession>A0ABS4SLD4</accession>
<organism evidence="10 11">
    <name type="scientific">Azospirillum rugosum</name>
    <dbReference type="NCBI Taxonomy" id="416170"/>
    <lineage>
        <taxon>Bacteria</taxon>
        <taxon>Pseudomonadati</taxon>
        <taxon>Pseudomonadota</taxon>
        <taxon>Alphaproteobacteria</taxon>
        <taxon>Rhodospirillales</taxon>
        <taxon>Azospirillaceae</taxon>
        <taxon>Azospirillum</taxon>
    </lineage>
</organism>
<reference evidence="10 11" key="1">
    <citation type="submission" date="2021-03" db="EMBL/GenBank/DDBJ databases">
        <title>Genomic Encyclopedia of Type Strains, Phase III (KMG-III): the genomes of soil and plant-associated and newly described type strains.</title>
        <authorList>
            <person name="Whitman W."/>
        </authorList>
    </citation>
    <scope>NUCLEOTIDE SEQUENCE [LARGE SCALE GENOMIC DNA]</scope>
    <source>
        <strain evidence="10 11">IMMIB AFH-6</strain>
    </source>
</reference>
<evidence type="ECO:0000256" key="1">
    <source>
        <dbReference type="ARBA" id="ARBA00004141"/>
    </source>
</evidence>
<keyword evidence="6 8" id="KW-0472">Membrane</keyword>
<evidence type="ECO:0000256" key="8">
    <source>
        <dbReference type="SAM" id="Phobius"/>
    </source>
</evidence>
<keyword evidence="7" id="KW-0270">Exopolysaccharide synthesis</keyword>
<dbReference type="EMBL" id="JAGINP010000010">
    <property type="protein sequence ID" value="MBP2293371.1"/>
    <property type="molecule type" value="Genomic_DNA"/>
</dbReference>
<evidence type="ECO:0000313" key="10">
    <source>
        <dbReference type="EMBL" id="MBP2293371.1"/>
    </source>
</evidence>
<keyword evidence="3" id="KW-0808">Transferase</keyword>
<keyword evidence="5 8" id="KW-1133">Transmembrane helix</keyword>
<dbReference type="Proteomes" id="UP000781958">
    <property type="component" value="Unassembled WGS sequence"/>
</dbReference>
<comment type="subcellular location">
    <subcellularLocation>
        <location evidence="1">Membrane</location>
        <topology evidence="1">Multi-pass membrane protein</topology>
    </subcellularLocation>
</comment>
<dbReference type="PANTHER" id="PTHR30576:SF21">
    <property type="entry name" value="UDP-GLUCOSE:UNDECAPRENYL-PHOSPHATE GLUCOSE-1-PHOSPHATE TRANSFERASE"/>
    <property type="match status" value="1"/>
</dbReference>
<evidence type="ECO:0000256" key="7">
    <source>
        <dbReference type="ARBA" id="ARBA00023169"/>
    </source>
</evidence>
<gene>
    <name evidence="10" type="ORF">J2851_003154</name>
</gene>
<evidence type="ECO:0000256" key="4">
    <source>
        <dbReference type="ARBA" id="ARBA00022692"/>
    </source>
</evidence>
<name>A0ABS4SLD4_9PROT</name>
<dbReference type="Pfam" id="PF02397">
    <property type="entry name" value="Bac_transf"/>
    <property type="match status" value="1"/>
</dbReference>
<keyword evidence="11" id="KW-1185">Reference proteome</keyword>
<evidence type="ECO:0000256" key="3">
    <source>
        <dbReference type="ARBA" id="ARBA00022679"/>
    </source>
</evidence>
<sequence length="216" mass="24178">MSYARLLPETHKNRNLPPPRIVAYETTKRTLDVLIAALLLLAFLPLLLIIALAIRLDSPGPVLFTQWRSGCNGARFRIVKFRSMRVHQGAGVRQARRGDPRVTRVGRFLRKTSLDELPQLLNVLLGDMSLVGPRPHATVHDEEFGKLVVGYRRRYAVKPGITGLAQVVGQRGETPSVETMMQRVALDLAYIEQRSLLLDMKILIATVPALVRYPGV</sequence>
<comment type="caution">
    <text evidence="10">The sequence shown here is derived from an EMBL/GenBank/DDBJ whole genome shotgun (WGS) entry which is preliminary data.</text>
</comment>
<feature type="domain" description="Bacterial sugar transferase" evidence="9">
    <location>
        <begin position="28"/>
        <end position="211"/>
    </location>
</feature>
<dbReference type="NCBIfam" id="TIGR03025">
    <property type="entry name" value="EPS_sugtrans"/>
    <property type="match status" value="1"/>
</dbReference>
<dbReference type="RefSeq" id="WP_209767299.1">
    <property type="nucleotide sequence ID" value="NZ_JAGINP010000010.1"/>
</dbReference>
<evidence type="ECO:0000256" key="2">
    <source>
        <dbReference type="ARBA" id="ARBA00006464"/>
    </source>
</evidence>
<evidence type="ECO:0000259" key="9">
    <source>
        <dbReference type="Pfam" id="PF02397"/>
    </source>
</evidence>
<dbReference type="InterPro" id="IPR003362">
    <property type="entry name" value="Bact_transf"/>
</dbReference>
<evidence type="ECO:0000313" key="11">
    <source>
        <dbReference type="Proteomes" id="UP000781958"/>
    </source>
</evidence>
<keyword evidence="4 8" id="KW-0812">Transmembrane</keyword>
<proteinExistence type="inferred from homology"/>
<dbReference type="PANTHER" id="PTHR30576">
    <property type="entry name" value="COLANIC BIOSYNTHESIS UDP-GLUCOSE LIPID CARRIER TRANSFERASE"/>
    <property type="match status" value="1"/>
</dbReference>
<evidence type="ECO:0000256" key="5">
    <source>
        <dbReference type="ARBA" id="ARBA00022989"/>
    </source>
</evidence>